<dbReference type="PANTHER" id="PTHR45138:SF9">
    <property type="entry name" value="DIGUANYLATE CYCLASE DGCM-RELATED"/>
    <property type="match status" value="1"/>
</dbReference>
<gene>
    <name evidence="10" type="ORF">DA075_07460</name>
</gene>
<evidence type="ECO:0000313" key="11">
    <source>
        <dbReference type="Proteomes" id="UP000244755"/>
    </source>
</evidence>
<evidence type="ECO:0000256" key="3">
    <source>
        <dbReference type="ARBA" id="ARBA00022475"/>
    </source>
</evidence>
<dbReference type="InterPro" id="IPR007895">
    <property type="entry name" value="MASE1"/>
</dbReference>
<evidence type="ECO:0000256" key="1">
    <source>
        <dbReference type="ARBA" id="ARBA00004651"/>
    </source>
</evidence>
<protein>
    <recommendedName>
        <fullName evidence="2">diguanylate cyclase</fullName>
        <ecNumber evidence="2">2.7.7.65</ecNumber>
    </recommendedName>
</protein>
<organism evidence="10 11">
    <name type="scientific">Methylobacterium currus</name>
    <dbReference type="NCBI Taxonomy" id="2051553"/>
    <lineage>
        <taxon>Bacteria</taxon>
        <taxon>Pseudomonadati</taxon>
        <taxon>Pseudomonadota</taxon>
        <taxon>Alphaproteobacteria</taxon>
        <taxon>Hyphomicrobiales</taxon>
        <taxon>Methylobacteriaceae</taxon>
        <taxon>Methylobacterium</taxon>
    </lineage>
</organism>
<name>A0A2R4WGV3_9HYPH</name>
<comment type="subcellular location">
    <subcellularLocation>
        <location evidence="1">Cell membrane</location>
        <topology evidence="1">Multi-pass membrane protein</topology>
    </subcellularLocation>
</comment>
<keyword evidence="4 8" id="KW-0812">Transmembrane</keyword>
<evidence type="ECO:0000256" key="5">
    <source>
        <dbReference type="ARBA" id="ARBA00022989"/>
    </source>
</evidence>
<dbReference type="Gene3D" id="3.30.70.270">
    <property type="match status" value="1"/>
</dbReference>
<keyword evidence="5 8" id="KW-1133">Transmembrane helix</keyword>
<feature type="transmembrane region" description="Helical" evidence="8">
    <location>
        <begin position="298"/>
        <end position="320"/>
    </location>
</feature>
<dbReference type="SMART" id="SM00267">
    <property type="entry name" value="GGDEF"/>
    <property type="match status" value="1"/>
</dbReference>
<dbReference type="EC" id="2.7.7.65" evidence="2"/>
<dbReference type="NCBIfam" id="TIGR00254">
    <property type="entry name" value="GGDEF"/>
    <property type="match status" value="1"/>
</dbReference>
<dbReference type="FunFam" id="3.30.70.270:FF:000001">
    <property type="entry name" value="Diguanylate cyclase domain protein"/>
    <property type="match status" value="1"/>
</dbReference>
<evidence type="ECO:0000259" key="9">
    <source>
        <dbReference type="PROSITE" id="PS50887"/>
    </source>
</evidence>
<reference evidence="10 11" key="1">
    <citation type="submission" date="2018-04" db="EMBL/GenBank/DDBJ databases">
        <title>Methylobacterium sp. PR1016A genome.</title>
        <authorList>
            <person name="Park W."/>
        </authorList>
    </citation>
    <scope>NUCLEOTIDE SEQUENCE [LARGE SCALE GENOMIC DNA]</scope>
    <source>
        <strain evidence="10 11">PR1016A</strain>
    </source>
</reference>
<dbReference type="AlphaFoldDB" id="A0A2R4WGV3"/>
<dbReference type="GO" id="GO:0052621">
    <property type="term" value="F:diguanylate cyclase activity"/>
    <property type="evidence" value="ECO:0007669"/>
    <property type="project" value="UniProtKB-EC"/>
</dbReference>
<feature type="transmembrane region" description="Helical" evidence="8">
    <location>
        <begin position="112"/>
        <end position="129"/>
    </location>
</feature>
<dbReference type="InterPro" id="IPR043128">
    <property type="entry name" value="Rev_trsase/Diguanyl_cyclase"/>
</dbReference>
<feature type="transmembrane region" description="Helical" evidence="8">
    <location>
        <begin position="259"/>
        <end position="278"/>
    </location>
</feature>
<evidence type="ECO:0000256" key="7">
    <source>
        <dbReference type="ARBA" id="ARBA00034247"/>
    </source>
</evidence>
<comment type="catalytic activity">
    <reaction evidence="7">
        <text>2 GTP = 3',3'-c-di-GMP + 2 diphosphate</text>
        <dbReference type="Rhea" id="RHEA:24898"/>
        <dbReference type="ChEBI" id="CHEBI:33019"/>
        <dbReference type="ChEBI" id="CHEBI:37565"/>
        <dbReference type="ChEBI" id="CHEBI:58805"/>
        <dbReference type="EC" id="2.7.7.65"/>
    </reaction>
</comment>
<dbReference type="RefSeq" id="WP_099952670.1">
    <property type="nucleotide sequence ID" value="NZ_CP028843.1"/>
</dbReference>
<feature type="transmembrane region" description="Helical" evidence="8">
    <location>
        <begin position="185"/>
        <end position="203"/>
    </location>
</feature>
<dbReference type="EMBL" id="CP028843">
    <property type="protein sequence ID" value="AWB20775.1"/>
    <property type="molecule type" value="Genomic_DNA"/>
</dbReference>
<feature type="transmembrane region" description="Helical" evidence="8">
    <location>
        <begin position="88"/>
        <end position="105"/>
    </location>
</feature>
<keyword evidence="11" id="KW-1185">Reference proteome</keyword>
<dbReference type="GO" id="GO:0005886">
    <property type="term" value="C:plasma membrane"/>
    <property type="evidence" value="ECO:0007669"/>
    <property type="project" value="UniProtKB-SubCell"/>
</dbReference>
<accession>A0A2R4WGV3</accession>
<dbReference type="Proteomes" id="UP000244755">
    <property type="component" value="Chromosome 1"/>
</dbReference>
<dbReference type="OrthoDB" id="9812260at2"/>
<dbReference type="Pfam" id="PF00990">
    <property type="entry name" value="GGDEF"/>
    <property type="match status" value="1"/>
</dbReference>
<feature type="domain" description="GGDEF" evidence="9">
    <location>
        <begin position="374"/>
        <end position="505"/>
    </location>
</feature>
<dbReference type="SUPFAM" id="SSF55073">
    <property type="entry name" value="Nucleotide cyclase"/>
    <property type="match status" value="1"/>
</dbReference>
<keyword evidence="6 8" id="KW-0472">Membrane</keyword>
<feature type="transmembrane region" description="Helical" evidence="8">
    <location>
        <begin position="223"/>
        <end position="247"/>
    </location>
</feature>
<proteinExistence type="predicted"/>
<evidence type="ECO:0000256" key="6">
    <source>
        <dbReference type="ARBA" id="ARBA00023136"/>
    </source>
</evidence>
<evidence type="ECO:0000313" key="10">
    <source>
        <dbReference type="EMBL" id="AWB20775.1"/>
    </source>
</evidence>
<feature type="transmembrane region" description="Helical" evidence="8">
    <location>
        <begin position="149"/>
        <end position="173"/>
    </location>
</feature>
<dbReference type="Pfam" id="PF05231">
    <property type="entry name" value="MASE1"/>
    <property type="match status" value="1"/>
</dbReference>
<feature type="transmembrane region" description="Helical" evidence="8">
    <location>
        <begin position="39"/>
        <end position="59"/>
    </location>
</feature>
<evidence type="ECO:0000256" key="8">
    <source>
        <dbReference type="SAM" id="Phobius"/>
    </source>
</evidence>
<dbReference type="KEGG" id="mee:DA075_07460"/>
<keyword evidence="3" id="KW-1003">Cell membrane</keyword>
<dbReference type="PROSITE" id="PS50887">
    <property type="entry name" value="GGDEF"/>
    <property type="match status" value="1"/>
</dbReference>
<dbReference type="InterPro" id="IPR029787">
    <property type="entry name" value="Nucleotide_cyclase"/>
</dbReference>
<evidence type="ECO:0000256" key="2">
    <source>
        <dbReference type="ARBA" id="ARBA00012528"/>
    </source>
</evidence>
<sequence>MLNYHAVNDYSVIAYTHRWFAIVRDVTSRFVRPSVTARLADCIVGLLSFALAAGTIHLTSDGRDIAAAWPANAVLLAALLDRGPGTRAGVFIAGFLANLAANVAMRGPSAGLLLYGLCNLVEIGIAARLLRPVLVDDGLLGAPSVVGRFIMICGLVAPGLSGVGGAATAWLLFGQNFWGSFVTWLLSDGLGLLILTPFFSALLRGDYLQCFSDRDWWQRAEVVGLQVLTAAIAYGVFFVAGRPLLFVLFGPLMLVTFRLGRLGTTLSVMIIAAIGIVATLHGQGPIAMIAPDPREQAVLFQVFLAILLLTCLPVAAALTARGARLASLSRNAEALREREVVLARLAATDPLTGVLNRAAFSDAAAAAMENPAHAPLSLIALDLDLFKQVNDRHGHRAGDRALVHLVSVLRADLREHDLIGRVGGDEFLVLLPGTDLDQTGAIAARLRHALRRKPMTLDDGTTMHLSMSCGTALHRTETGFEDFMHAADMALYTAKRARRGVVHPG</sequence>
<dbReference type="InterPro" id="IPR050469">
    <property type="entry name" value="Diguanylate_Cyclase"/>
</dbReference>
<dbReference type="PANTHER" id="PTHR45138">
    <property type="entry name" value="REGULATORY COMPONENTS OF SENSORY TRANSDUCTION SYSTEM"/>
    <property type="match status" value="1"/>
</dbReference>
<dbReference type="CDD" id="cd01949">
    <property type="entry name" value="GGDEF"/>
    <property type="match status" value="1"/>
</dbReference>
<dbReference type="InterPro" id="IPR000160">
    <property type="entry name" value="GGDEF_dom"/>
</dbReference>
<evidence type="ECO:0000256" key="4">
    <source>
        <dbReference type="ARBA" id="ARBA00022692"/>
    </source>
</evidence>